<comment type="caution">
    <text evidence="1">The sequence shown here is derived from an EMBL/GenBank/DDBJ whole genome shotgun (WGS) entry which is preliminary data.</text>
</comment>
<organism evidence="1 2">
    <name type="scientific">Pseudogracilibacillus auburnensis</name>
    <dbReference type="NCBI Taxonomy" id="1494959"/>
    <lineage>
        <taxon>Bacteria</taxon>
        <taxon>Bacillati</taxon>
        <taxon>Bacillota</taxon>
        <taxon>Bacilli</taxon>
        <taxon>Bacillales</taxon>
        <taxon>Bacillaceae</taxon>
        <taxon>Pseudogracilibacillus</taxon>
    </lineage>
</organism>
<reference evidence="1 2" key="1">
    <citation type="submission" date="2018-05" db="EMBL/GenBank/DDBJ databases">
        <title>Genomic Encyclopedia of Type Strains, Phase IV (KMG-IV): sequencing the most valuable type-strain genomes for metagenomic binning, comparative biology and taxonomic classification.</title>
        <authorList>
            <person name="Goeker M."/>
        </authorList>
    </citation>
    <scope>NUCLEOTIDE SEQUENCE [LARGE SCALE GENOMIC DNA]</scope>
    <source>
        <strain evidence="1 2">DSM 28556</strain>
    </source>
</reference>
<name>A0A2V3W775_9BACI</name>
<evidence type="ECO:0000313" key="1">
    <source>
        <dbReference type="EMBL" id="PXW89446.1"/>
    </source>
</evidence>
<dbReference type="InterPro" id="IPR046318">
    <property type="entry name" value="DUF5344"/>
</dbReference>
<evidence type="ECO:0000313" key="2">
    <source>
        <dbReference type="Proteomes" id="UP000247978"/>
    </source>
</evidence>
<proteinExistence type="predicted"/>
<protein>
    <submittedName>
        <fullName evidence="1">Uncharacterized protein</fullName>
    </submittedName>
</protein>
<dbReference type="AlphaFoldDB" id="A0A2V3W775"/>
<dbReference type="EMBL" id="QJJQ01000002">
    <property type="protein sequence ID" value="PXW89446.1"/>
    <property type="molecule type" value="Genomic_DNA"/>
</dbReference>
<accession>A0A2V3W775</accession>
<dbReference type="Proteomes" id="UP000247978">
    <property type="component" value="Unassembled WGS sequence"/>
</dbReference>
<dbReference type="OrthoDB" id="2455619at2"/>
<sequence length="93" mass="10576">MSTEIKVIEADVENVLNDLKNSIQSMETSFSTTIQGKCKLEMVDKCNQLNDAFTNVLEMYQTLLLNSEEKTRKSVDVLKETEENIATEIQSLK</sequence>
<keyword evidence="2" id="KW-1185">Reference proteome</keyword>
<dbReference type="Pfam" id="PF17279">
    <property type="entry name" value="DUF5344"/>
    <property type="match status" value="1"/>
</dbReference>
<gene>
    <name evidence="1" type="ORF">DFR56_102223</name>
</gene>
<dbReference type="RefSeq" id="WP_110394165.1">
    <property type="nucleotide sequence ID" value="NZ_JADIJL010000001.1"/>
</dbReference>